<dbReference type="InterPro" id="IPR005855">
    <property type="entry name" value="GFAT"/>
</dbReference>
<gene>
    <name evidence="10" type="primary">glmS</name>
    <name evidence="13" type="ORF">SAMN02746089_00691</name>
</gene>
<dbReference type="GO" id="GO:0004360">
    <property type="term" value="F:glutamine-fructose-6-phosphate transaminase (isomerizing) activity"/>
    <property type="evidence" value="ECO:0007669"/>
    <property type="project" value="UniProtKB-UniRule"/>
</dbReference>
<name>A0A1M4VQE8_9THEO</name>
<dbReference type="InterPro" id="IPR035466">
    <property type="entry name" value="GlmS/AgaS_SIS"/>
</dbReference>
<keyword evidence="5 10" id="KW-0963">Cytoplasm</keyword>
<evidence type="ECO:0000256" key="6">
    <source>
        <dbReference type="ARBA" id="ARBA00022576"/>
    </source>
</evidence>
<dbReference type="Proteomes" id="UP000184088">
    <property type="component" value="Unassembled WGS sequence"/>
</dbReference>
<sequence>MCGIVGYIGDGQATPILLEGLKRLEYRGYDSAGVALYEDGKLQIRKTKGRLTALEDLIKRECVAGSVGIGHTRWATHGEPSDINAHPHVNSKGTIAVVHNGIIENYMYLKERLQQEGYKFVSDTDTEVIAQLIDYFYKGDILDAVINAVSRLEGSYALAILSTYEPDKVIAVRRDSPLIVGLGEDGNYLASDIPAILKHTRNVYILEDGEIAVLTRDKVTVLDSLGKEIKKEVFEVKWDVEAAEKGGYQHFMLKEINEQPKAVRDTLAGRLPDGSDVKLDDIKLSADDINKINKIFIVACGTAYHAGLVGKNLIERLAKIPVEADIASEFRYRDPLVDEHSLTIVISQSGETADTLAAMREAKKKGSRILAVTNVVGSSVAREADDVLYTWAGPEIAVASTKAYTTQLVSMYLLAIKLGLERGTITEDYAEMLKSELRQLSEKIQKILDNQDTVQKLADNNYTAKDVFFLGRGLDYSVSMEGSLKLKEISYIHSEAYAAGELKHGTLALIENGTLVIALVTQKHLYDKMLSNIKEVTTRGAHVIAVALESMREIEKAVDDVIYIPDCAEEVAPVLAVIPLQLLAYYMAVARGCDVDKPRNLAKSVTVE</sequence>
<evidence type="ECO:0000256" key="10">
    <source>
        <dbReference type="HAMAP-Rule" id="MF_00164"/>
    </source>
</evidence>
<dbReference type="PROSITE" id="PS51278">
    <property type="entry name" value="GATASE_TYPE_2"/>
    <property type="match status" value="1"/>
</dbReference>
<dbReference type="FunFam" id="3.40.50.10490:FF:000022">
    <property type="entry name" value="Glutamine--fructose-6-phosphate aminotransferase [isomerizing]"/>
    <property type="match status" value="1"/>
</dbReference>
<dbReference type="CDD" id="cd05008">
    <property type="entry name" value="SIS_GlmS_GlmD_1"/>
    <property type="match status" value="1"/>
</dbReference>
<dbReference type="HAMAP" id="MF_00164">
    <property type="entry name" value="GlmS"/>
    <property type="match status" value="1"/>
</dbReference>
<evidence type="ECO:0000256" key="4">
    <source>
        <dbReference type="ARBA" id="ARBA00016090"/>
    </source>
</evidence>
<dbReference type="InterPro" id="IPR001347">
    <property type="entry name" value="SIS_dom"/>
</dbReference>
<evidence type="ECO:0000256" key="7">
    <source>
        <dbReference type="ARBA" id="ARBA00022679"/>
    </source>
</evidence>
<feature type="initiator methionine" description="Removed" evidence="10">
    <location>
        <position position="1"/>
    </location>
</feature>
<evidence type="ECO:0000313" key="14">
    <source>
        <dbReference type="Proteomes" id="UP000184088"/>
    </source>
</evidence>
<dbReference type="SUPFAM" id="SSF53697">
    <property type="entry name" value="SIS domain"/>
    <property type="match status" value="1"/>
</dbReference>
<comment type="function">
    <text evidence="10">Catalyzes the first step in hexosamine metabolism, converting fructose-6P into glucosamine-6P using glutamine as a nitrogen source.</text>
</comment>
<comment type="catalytic activity">
    <reaction evidence="1 10">
        <text>D-fructose 6-phosphate + L-glutamine = D-glucosamine 6-phosphate + L-glutamate</text>
        <dbReference type="Rhea" id="RHEA:13237"/>
        <dbReference type="ChEBI" id="CHEBI:29985"/>
        <dbReference type="ChEBI" id="CHEBI:58359"/>
        <dbReference type="ChEBI" id="CHEBI:58725"/>
        <dbReference type="ChEBI" id="CHEBI:61527"/>
        <dbReference type="EC" id="2.6.1.16"/>
    </reaction>
</comment>
<dbReference type="GO" id="GO:0005829">
    <property type="term" value="C:cytosol"/>
    <property type="evidence" value="ECO:0007669"/>
    <property type="project" value="TreeGrafter"/>
</dbReference>
<dbReference type="GO" id="GO:0006002">
    <property type="term" value="P:fructose 6-phosphate metabolic process"/>
    <property type="evidence" value="ECO:0007669"/>
    <property type="project" value="TreeGrafter"/>
</dbReference>
<feature type="domain" description="SIS" evidence="12">
    <location>
        <begin position="285"/>
        <end position="424"/>
    </location>
</feature>
<feature type="active site" description="For Fru-6P isomerization activity" evidence="10">
    <location>
        <position position="603"/>
    </location>
</feature>
<dbReference type="GO" id="GO:0006487">
    <property type="term" value="P:protein N-linked glycosylation"/>
    <property type="evidence" value="ECO:0007669"/>
    <property type="project" value="TreeGrafter"/>
</dbReference>
<dbReference type="FunFam" id="3.60.20.10:FF:000006">
    <property type="entry name" value="Glutamine--fructose-6-phosphate aminotransferase [isomerizing]"/>
    <property type="match status" value="1"/>
</dbReference>
<dbReference type="InterPro" id="IPR029055">
    <property type="entry name" value="Ntn_hydrolases_N"/>
</dbReference>
<feature type="active site" description="Nucleophile; for GATase activity" evidence="10">
    <location>
        <position position="2"/>
    </location>
</feature>
<dbReference type="InterPro" id="IPR035490">
    <property type="entry name" value="GlmS/FrlB_SIS"/>
</dbReference>
<evidence type="ECO:0000256" key="2">
    <source>
        <dbReference type="ARBA" id="ARBA00004496"/>
    </source>
</evidence>
<dbReference type="NCBIfam" id="TIGR01135">
    <property type="entry name" value="glmS"/>
    <property type="match status" value="1"/>
</dbReference>
<comment type="subcellular location">
    <subcellularLocation>
        <location evidence="2 10">Cytoplasm</location>
    </subcellularLocation>
</comment>
<dbReference type="InterPro" id="IPR047084">
    <property type="entry name" value="GFAT_N"/>
</dbReference>
<dbReference type="OrthoDB" id="106547at2"/>
<reference evidence="13 14" key="1">
    <citation type="submission" date="2016-11" db="EMBL/GenBank/DDBJ databases">
        <authorList>
            <person name="Jaros S."/>
            <person name="Januszkiewicz K."/>
            <person name="Wedrychowicz H."/>
        </authorList>
    </citation>
    <scope>NUCLEOTIDE SEQUENCE [LARGE SCALE GENOMIC DNA]</scope>
    <source>
        <strain evidence="13 14">DSM 17918</strain>
    </source>
</reference>
<dbReference type="Pfam" id="PF01380">
    <property type="entry name" value="SIS"/>
    <property type="match status" value="2"/>
</dbReference>
<dbReference type="CDD" id="cd00714">
    <property type="entry name" value="GFAT"/>
    <property type="match status" value="1"/>
</dbReference>
<dbReference type="PROSITE" id="PS51464">
    <property type="entry name" value="SIS"/>
    <property type="match status" value="2"/>
</dbReference>
<evidence type="ECO:0000256" key="5">
    <source>
        <dbReference type="ARBA" id="ARBA00022490"/>
    </source>
</evidence>
<evidence type="ECO:0000259" key="11">
    <source>
        <dbReference type="PROSITE" id="PS51278"/>
    </source>
</evidence>
<dbReference type="Gene3D" id="3.40.50.10490">
    <property type="entry name" value="Glucose-6-phosphate isomerase like protein, domain 1"/>
    <property type="match status" value="2"/>
</dbReference>
<dbReference type="STRING" id="1121256.SAMN02746089_00691"/>
<dbReference type="PANTHER" id="PTHR10937">
    <property type="entry name" value="GLUCOSAMINE--FRUCTOSE-6-PHOSPHATE AMINOTRANSFERASE, ISOMERIZING"/>
    <property type="match status" value="1"/>
</dbReference>
<dbReference type="EC" id="2.6.1.16" evidence="3 10"/>
<evidence type="ECO:0000313" key="13">
    <source>
        <dbReference type="EMBL" id="SHE71256.1"/>
    </source>
</evidence>
<organism evidence="13 14">
    <name type="scientific">Caldanaerobius fijiensis DSM 17918</name>
    <dbReference type="NCBI Taxonomy" id="1121256"/>
    <lineage>
        <taxon>Bacteria</taxon>
        <taxon>Bacillati</taxon>
        <taxon>Bacillota</taxon>
        <taxon>Clostridia</taxon>
        <taxon>Thermoanaerobacterales</taxon>
        <taxon>Thermoanaerobacteraceae</taxon>
        <taxon>Caldanaerobius</taxon>
    </lineage>
</organism>
<dbReference type="AlphaFoldDB" id="A0A1M4VQE8"/>
<dbReference type="SUPFAM" id="SSF56235">
    <property type="entry name" value="N-terminal nucleophile aminohydrolases (Ntn hydrolases)"/>
    <property type="match status" value="1"/>
</dbReference>
<keyword evidence="8" id="KW-0677">Repeat</keyword>
<keyword evidence="14" id="KW-1185">Reference proteome</keyword>
<keyword evidence="7 10" id="KW-0808">Transferase</keyword>
<evidence type="ECO:0000256" key="1">
    <source>
        <dbReference type="ARBA" id="ARBA00001031"/>
    </source>
</evidence>
<feature type="domain" description="Glutamine amidotransferase type-2" evidence="11">
    <location>
        <begin position="2"/>
        <end position="217"/>
    </location>
</feature>
<dbReference type="GO" id="GO:0006047">
    <property type="term" value="P:UDP-N-acetylglucosamine metabolic process"/>
    <property type="evidence" value="ECO:0007669"/>
    <property type="project" value="TreeGrafter"/>
</dbReference>
<evidence type="ECO:0000256" key="3">
    <source>
        <dbReference type="ARBA" id="ARBA00012916"/>
    </source>
</evidence>
<feature type="domain" description="SIS" evidence="12">
    <location>
        <begin position="453"/>
        <end position="598"/>
    </location>
</feature>
<dbReference type="FunFam" id="3.40.50.10490:FF:000001">
    <property type="entry name" value="Glutamine--fructose-6-phosphate aminotransferase [isomerizing]"/>
    <property type="match status" value="1"/>
</dbReference>
<dbReference type="GO" id="GO:0005975">
    <property type="term" value="P:carbohydrate metabolic process"/>
    <property type="evidence" value="ECO:0007669"/>
    <property type="project" value="UniProtKB-UniRule"/>
</dbReference>
<proteinExistence type="inferred from homology"/>
<dbReference type="RefSeq" id="WP_073341789.1">
    <property type="nucleotide sequence ID" value="NZ_FQVH01000004.1"/>
</dbReference>
<dbReference type="EMBL" id="FQVH01000004">
    <property type="protein sequence ID" value="SHE71256.1"/>
    <property type="molecule type" value="Genomic_DNA"/>
</dbReference>
<dbReference type="InterPro" id="IPR046348">
    <property type="entry name" value="SIS_dom_sf"/>
</dbReference>
<dbReference type="Gene3D" id="3.60.20.10">
    <property type="entry name" value="Glutamine Phosphoribosylpyrophosphate, subunit 1, domain 1"/>
    <property type="match status" value="1"/>
</dbReference>
<evidence type="ECO:0000256" key="8">
    <source>
        <dbReference type="ARBA" id="ARBA00022737"/>
    </source>
</evidence>
<evidence type="ECO:0000259" key="12">
    <source>
        <dbReference type="PROSITE" id="PS51464"/>
    </source>
</evidence>
<dbReference type="Pfam" id="PF13522">
    <property type="entry name" value="GATase_6"/>
    <property type="match status" value="1"/>
</dbReference>
<keyword evidence="6 10" id="KW-0032">Aminotransferase</keyword>
<keyword evidence="9" id="KW-0315">Glutamine amidotransferase</keyword>
<dbReference type="NCBIfam" id="NF001484">
    <property type="entry name" value="PRK00331.1"/>
    <property type="match status" value="1"/>
</dbReference>
<dbReference type="PANTHER" id="PTHR10937:SF0">
    <property type="entry name" value="GLUTAMINE--FRUCTOSE-6-PHOSPHATE TRANSAMINASE (ISOMERIZING)"/>
    <property type="match status" value="1"/>
</dbReference>
<dbReference type="CDD" id="cd05009">
    <property type="entry name" value="SIS_GlmS_GlmD_2"/>
    <property type="match status" value="1"/>
</dbReference>
<dbReference type="GO" id="GO:0097367">
    <property type="term" value="F:carbohydrate derivative binding"/>
    <property type="evidence" value="ECO:0007669"/>
    <property type="project" value="InterPro"/>
</dbReference>
<accession>A0A1M4VQE8</accession>
<dbReference type="InterPro" id="IPR017932">
    <property type="entry name" value="GATase_2_dom"/>
</dbReference>
<comment type="subunit">
    <text evidence="10">Homodimer.</text>
</comment>
<evidence type="ECO:0000256" key="9">
    <source>
        <dbReference type="ARBA" id="ARBA00022962"/>
    </source>
</evidence>
<protein>
    <recommendedName>
        <fullName evidence="4 10">Glutamine--fructose-6-phosphate aminotransferase [isomerizing]</fullName>
        <ecNumber evidence="3 10">2.6.1.16</ecNumber>
    </recommendedName>
    <alternativeName>
        <fullName evidence="10">D-fructose-6-phosphate amidotransferase</fullName>
    </alternativeName>
    <alternativeName>
        <fullName evidence="10">GFAT</fullName>
    </alternativeName>
    <alternativeName>
        <fullName evidence="10">Glucosamine-6-phosphate synthase</fullName>
    </alternativeName>
    <alternativeName>
        <fullName evidence="10">Hexosephosphate aminotransferase</fullName>
    </alternativeName>
    <alternativeName>
        <fullName evidence="10">L-glutamine--D-fructose-6-phosphate amidotransferase</fullName>
    </alternativeName>
</protein>